<dbReference type="EMBL" id="JACSPW010000001">
    <property type="protein sequence ID" value="MBD8031625.1"/>
    <property type="molecule type" value="Genomic_DNA"/>
</dbReference>
<evidence type="ECO:0008006" key="5">
    <source>
        <dbReference type="Google" id="ProtNLM"/>
    </source>
</evidence>
<sequence>MKVMFQILIVATCLVILVYYTEGNSPQTELLEGPPVITKPIADVESQQRDLEYQPRPASGISNFIGKTPNDILETYNRPNRIDQSEFGYEWWIYNLKNGLLMVSIKDNRVNQIYTNNMSFHSSPFVIGQTLEEIYRTTVFGQEVTVEIDENMYIFAMNEQDLHNRILVKYDDLYAQLYIDDITKQLHSVRFLDGETLVLHKPYEMQFFGELYEASTPSSYKQIDINLANRRQLTDLANSFRIKYNLPVLLPLDSLSSLASENSEEMFLQTMESHSTNGENSIEQQLNELQQQYNQHGINVATNYKDAIEVLHGWLNSKEHRALLTDEQFTHIGSGAYLNYFTQLYVEQK</sequence>
<dbReference type="InterPro" id="IPR014044">
    <property type="entry name" value="CAP_dom"/>
</dbReference>
<dbReference type="RefSeq" id="WP_191702270.1">
    <property type="nucleotide sequence ID" value="NZ_JACSPW010000001.1"/>
</dbReference>
<accession>A0ABR8XI65</accession>
<dbReference type="PANTHER" id="PTHR31157:SF1">
    <property type="entry name" value="SCP DOMAIN-CONTAINING PROTEIN"/>
    <property type="match status" value="1"/>
</dbReference>
<reference evidence="3 4" key="1">
    <citation type="submission" date="2020-08" db="EMBL/GenBank/DDBJ databases">
        <title>A Genomic Blueprint of the Chicken Gut Microbiome.</title>
        <authorList>
            <person name="Gilroy R."/>
            <person name="Ravi A."/>
            <person name="Getino M."/>
            <person name="Pursley I."/>
            <person name="Horton D.L."/>
            <person name="Alikhan N.-F."/>
            <person name="Baker D."/>
            <person name="Gharbi K."/>
            <person name="Hall N."/>
            <person name="Watson M."/>
            <person name="Adriaenssens E.M."/>
            <person name="Foster-Nyarko E."/>
            <person name="Jarju S."/>
            <person name="Secka A."/>
            <person name="Antonio M."/>
            <person name="Oren A."/>
            <person name="Chaudhuri R."/>
            <person name="La Ragione R.M."/>
            <person name="Hildebrand F."/>
            <person name="Pallen M.J."/>
        </authorList>
    </citation>
    <scope>NUCLEOTIDE SEQUENCE [LARGE SCALE GENOMIC DNA]</scope>
    <source>
        <strain evidence="3 4">Sa1YVA6</strain>
    </source>
</reference>
<feature type="domain" description="CAP-associated" evidence="2">
    <location>
        <begin position="65"/>
        <end position="203"/>
    </location>
</feature>
<proteinExistence type="predicted"/>
<dbReference type="SUPFAM" id="SSF55797">
    <property type="entry name" value="PR-1-like"/>
    <property type="match status" value="1"/>
</dbReference>
<evidence type="ECO:0000313" key="4">
    <source>
        <dbReference type="Proteomes" id="UP000600565"/>
    </source>
</evidence>
<evidence type="ECO:0000259" key="2">
    <source>
        <dbReference type="Pfam" id="PF14504"/>
    </source>
</evidence>
<organism evidence="3 4">
    <name type="scientific">Solibacillus merdavium</name>
    <dbReference type="NCBI Taxonomy" id="2762218"/>
    <lineage>
        <taxon>Bacteria</taxon>
        <taxon>Bacillati</taxon>
        <taxon>Bacillota</taxon>
        <taxon>Bacilli</taxon>
        <taxon>Bacillales</taxon>
        <taxon>Caryophanaceae</taxon>
        <taxon>Solibacillus</taxon>
    </lineage>
</organism>
<evidence type="ECO:0000259" key="1">
    <source>
        <dbReference type="Pfam" id="PF00188"/>
    </source>
</evidence>
<name>A0ABR8XI65_9BACL</name>
<dbReference type="Pfam" id="PF00188">
    <property type="entry name" value="CAP"/>
    <property type="match status" value="1"/>
</dbReference>
<comment type="caution">
    <text evidence="3">The sequence shown here is derived from an EMBL/GenBank/DDBJ whole genome shotgun (WGS) entry which is preliminary data.</text>
</comment>
<dbReference type="Proteomes" id="UP000600565">
    <property type="component" value="Unassembled WGS sequence"/>
</dbReference>
<feature type="domain" description="SCP" evidence="1">
    <location>
        <begin position="235"/>
        <end position="339"/>
    </location>
</feature>
<keyword evidence="4" id="KW-1185">Reference proteome</keyword>
<evidence type="ECO:0000313" key="3">
    <source>
        <dbReference type="EMBL" id="MBD8031625.1"/>
    </source>
</evidence>
<gene>
    <name evidence="3" type="ORF">H9632_01000</name>
</gene>
<dbReference type="Pfam" id="PF14504">
    <property type="entry name" value="CAP_assoc_N"/>
    <property type="match status" value="1"/>
</dbReference>
<protein>
    <recommendedName>
        <fullName evidence="5">CAP-associated domain-containing protein</fullName>
    </recommendedName>
</protein>
<dbReference type="InterPro" id="IPR035940">
    <property type="entry name" value="CAP_sf"/>
</dbReference>
<dbReference type="PANTHER" id="PTHR31157">
    <property type="entry name" value="SCP DOMAIN-CONTAINING PROTEIN"/>
    <property type="match status" value="1"/>
</dbReference>
<dbReference type="Gene3D" id="3.40.33.10">
    <property type="entry name" value="CAP"/>
    <property type="match status" value="1"/>
</dbReference>
<dbReference type="InterPro" id="IPR029410">
    <property type="entry name" value="CAP_assoc"/>
</dbReference>